<dbReference type="Pfam" id="PF00356">
    <property type="entry name" value="LacI"/>
    <property type="match status" value="1"/>
</dbReference>
<dbReference type="Pfam" id="PF13377">
    <property type="entry name" value="Peripla_BP_3"/>
    <property type="match status" value="1"/>
</dbReference>
<organism evidence="5 6">
    <name type="scientific">Kineococcus aurantiacus</name>
    <dbReference type="NCBI Taxonomy" id="37633"/>
    <lineage>
        <taxon>Bacteria</taxon>
        <taxon>Bacillati</taxon>
        <taxon>Actinomycetota</taxon>
        <taxon>Actinomycetes</taxon>
        <taxon>Kineosporiales</taxon>
        <taxon>Kineosporiaceae</taxon>
        <taxon>Kineococcus</taxon>
    </lineage>
</organism>
<dbReference type="InterPro" id="IPR010982">
    <property type="entry name" value="Lambda_DNA-bd_dom_sf"/>
</dbReference>
<keyword evidence="1" id="KW-0805">Transcription regulation</keyword>
<evidence type="ECO:0000256" key="2">
    <source>
        <dbReference type="ARBA" id="ARBA00023125"/>
    </source>
</evidence>
<keyword evidence="2" id="KW-0238">DNA-binding</keyword>
<gene>
    <name evidence="5" type="ORF">BJ968_004683</name>
</gene>
<evidence type="ECO:0000313" key="5">
    <source>
        <dbReference type="EMBL" id="NYD25074.1"/>
    </source>
</evidence>
<accession>A0A7Y9J3B5</accession>
<dbReference type="SUPFAM" id="SSF47413">
    <property type="entry name" value="lambda repressor-like DNA-binding domains"/>
    <property type="match status" value="1"/>
</dbReference>
<name>A0A7Y9J3B5_9ACTN</name>
<dbReference type="PANTHER" id="PTHR30146">
    <property type="entry name" value="LACI-RELATED TRANSCRIPTIONAL REPRESSOR"/>
    <property type="match status" value="1"/>
</dbReference>
<proteinExistence type="predicted"/>
<keyword evidence="6" id="KW-1185">Reference proteome</keyword>
<dbReference type="SMART" id="SM00354">
    <property type="entry name" value="HTH_LACI"/>
    <property type="match status" value="1"/>
</dbReference>
<feature type="domain" description="HTH lacI-type" evidence="4">
    <location>
        <begin position="7"/>
        <end position="61"/>
    </location>
</feature>
<comment type="caution">
    <text evidence="5">The sequence shown here is derived from an EMBL/GenBank/DDBJ whole genome shotgun (WGS) entry which is preliminary data.</text>
</comment>
<dbReference type="Proteomes" id="UP000521922">
    <property type="component" value="Unassembled WGS sequence"/>
</dbReference>
<dbReference type="CDD" id="cd01392">
    <property type="entry name" value="HTH_LacI"/>
    <property type="match status" value="1"/>
</dbReference>
<keyword evidence="3" id="KW-0804">Transcription</keyword>
<reference evidence="5 6" key="1">
    <citation type="submission" date="2020-07" db="EMBL/GenBank/DDBJ databases">
        <title>Sequencing the genomes of 1000 actinobacteria strains.</title>
        <authorList>
            <person name="Klenk H.-P."/>
        </authorList>
    </citation>
    <scope>NUCLEOTIDE SEQUENCE [LARGE SCALE GENOMIC DNA]</scope>
    <source>
        <strain evidence="5 6">DSM 7487</strain>
    </source>
</reference>
<evidence type="ECO:0000259" key="4">
    <source>
        <dbReference type="PROSITE" id="PS50932"/>
    </source>
</evidence>
<dbReference type="SUPFAM" id="SSF53822">
    <property type="entry name" value="Periplasmic binding protein-like I"/>
    <property type="match status" value="1"/>
</dbReference>
<dbReference type="RefSeq" id="WP_179757233.1">
    <property type="nucleotide sequence ID" value="NZ_BAAAGN010000032.1"/>
</dbReference>
<dbReference type="EMBL" id="JACCBB010000002">
    <property type="protein sequence ID" value="NYD25074.1"/>
    <property type="molecule type" value="Genomic_DNA"/>
</dbReference>
<dbReference type="InterPro" id="IPR046335">
    <property type="entry name" value="LacI/GalR-like_sensor"/>
</dbReference>
<dbReference type="GO" id="GO:0003700">
    <property type="term" value="F:DNA-binding transcription factor activity"/>
    <property type="evidence" value="ECO:0007669"/>
    <property type="project" value="TreeGrafter"/>
</dbReference>
<dbReference type="Gene3D" id="1.10.260.40">
    <property type="entry name" value="lambda repressor-like DNA-binding domains"/>
    <property type="match status" value="1"/>
</dbReference>
<dbReference type="InterPro" id="IPR028082">
    <property type="entry name" value="Peripla_BP_I"/>
</dbReference>
<evidence type="ECO:0000256" key="3">
    <source>
        <dbReference type="ARBA" id="ARBA00023163"/>
    </source>
</evidence>
<evidence type="ECO:0000256" key="1">
    <source>
        <dbReference type="ARBA" id="ARBA00023015"/>
    </source>
</evidence>
<dbReference type="GO" id="GO:0000976">
    <property type="term" value="F:transcription cis-regulatory region binding"/>
    <property type="evidence" value="ECO:0007669"/>
    <property type="project" value="TreeGrafter"/>
</dbReference>
<protein>
    <submittedName>
        <fullName evidence="5">LacI family transcriptional regulator</fullName>
    </submittedName>
</protein>
<dbReference type="PANTHER" id="PTHR30146:SF109">
    <property type="entry name" value="HTH-TYPE TRANSCRIPTIONAL REGULATOR GALS"/>
    <property type="match status" value="1"/>
</dbReference>
<dbReference type="Gene3D" id="3.40.50.2300">
    <property type="match status" value="2"/>
</dbReference>
<dbReference type="PROSITE" id="PS50932">
    <property type="entry name" value="HTH_LACI_2"/>
    <property type="match status" value="1"/>
</dbReference>
<dbReference type="AlphaFoldDB" id="A0A7Y9J3B5"/>
<sequence length="336" mass="35482">MAIDRAPTLTDVARLAGVSLTTASKAINGKPRVSDSVRARVLKVAKELSYSPNPMARSLHTGRSGFVALIIIDTLSQRWAVPALLGAESALSQIDLSLVAADARGEARRLNELARVFQARKVDGLLVLGDNNVVTPSLAGIVSVPVVYLHGDTGDTRDVVHLPDDRGGIVQVVEHLVASGRTRVAFVGGPAGVRATVERARGLQDRLDELGRPVVGGVSRCGPWSQRWGRTAADQLLQEHPDVDAIVCASDQIAFGVVQAVQASGRIVPQDVAVTGFDNWLAFATETEPALTTVDMNLADLGASAVRDLFSIIDGTSVGRGVRYHDTTLVVRGSAP</sequence>
<dbReference type="PROSITE" id="PS00356">
    <property type="entry name" value="HTH_LACI_1"/>
    <property type="match status" value="1"/>
</dbReference>
<evidence type="ECO:0000313" key="6">
    <source>
        <dbReference type="Proteomes" id="UP000521922"/>
    </source>
</evidence>
<dbReference type="InterPro" id="IPR000843">
    <property type="entry name" value="HTH_LacI"/>
</dbReference>